<sequence length="409" mass="43031">MAVAGATFTVAASPGSSLVAARAAETPAPVSAVSSRVETAADHSRLIFTLTGDVAPQARVAAAPPRVVVDLPEVAFRIDPREGRSAAGSKLIRSYRYGQFAPGRSRVVVDLSSPARIVKTACVAGQLEIELAPTSEAAFNAAVTQSAAQSVSLAPTQPAAAAPAPVAAPSDRPVVVIDPGHGGVDMGATGKHGEQEKAIVFEFARALAAKIEEGGRLKPVLTRNEDVFLPLNERVRIAHENNAALFLSIHADTLAEGHVTGATVYTVSARASDAEAARIAEKENLADQAAGLEIKESVEEVGDILHDLAKRETRAFSAQFSQALISRWKEAGSLNKNPSRSAGFVVLKSYDIPSALLELGYLSSEKDLARLTSPEWRDQAAGKTAEAIEAFFADRSREARAPQKPPRPQ</sequence>
<dbReference type="AlphaFoldDB" id="A0A9W6GX93"/>
<dbReference type="Proteomes" id="UP001144323">
    <property type="component" value="Unassembled WGS sequence"/>
</dbReference>
<evidence type="ECO:0000256" key="2">
    <source>
        <dbReference type="ARBA" id="ARBA00011901"/>
    </source>
</evidence>
<dbReference type="GO" id="GO:0009253">
    <property type="term" value="P:peptidoglycan catabolic process"/>
    <property type="evidence" value="ECO:0007669"/>
    <property type="project" value="InterPro"/>
</dbReference>
<gene>
    <name evidence="5" type="ORF">LMG27198_35980</name>
</gene>
<dbReference type="InterPro" id="IPR050695">
    <property type="entry name" value="N-acetylmuramoyl_amidase_3"/>
</dbReference>
<feature type="domain" description="MurNAc-LAA" evidence="4">
    <location>
        <begin position="235"/>
        <end position="389"/>
    </location>
</feature>
<evidence type="ECO:0000259" key="4">
    <source>
        <dbReference type="SMART" id="SM00646"/>
    </source>
</evidence>
<organism evidence="5 6">
    <name type="scientific">Methylocystis echinoides</name>
    <dbReference type="NCBI Taxonomy" id="29468"/>
    <lineage>
        <taxon>Bacteria</taxon>
        <taxon>Pseudomonadati</taxon>
        <taxon>Pseudomonadota</taxon>
        <taxon>Alphaproteobacteria</taxon>
        <taxon>Hyphomicrobiales</taxon>
        <taxon>Methylocystaceae</taxon>
        <taxon>Methylocystis</taxon>
    </lineage>
</organism>
<name>A0A9W6GX93_9HYPH</name>
<evidence type="ECO:0000313" key="6">
    <source>
        <dbReference type="Proteomes" id="UP001144323"/>
    </source>
</evidence>
<dbReference type="SUPFAM" id="SSF53187">
    <property type="entry name" value="Zn-dependent exopeptidases"/>
    <property type="match status" value="1"/>
</dbReference>
<keyword evidence="3" id="KW-0378">Hydrolase</keyword>
<dbReference type="GO" id="GO:0008745">
    <property type="term" value="F:N-acetylmuramoyl-L-alanine amidase activity"/>
    <property type="evidence" value="ECO:0007669"/>
    <property type="project" value="UniProtKB-EC"/>
</dbReference>
<proteinExistence type="predicted"/>
<dbReference type="EC" id="3.5.1.28" evidence="2"/>
<dbReference type="PANTHER" id="PTHR30404">
    <property type="entry name" value="N-ACETYLMURAMOYL-L-ALANINE AMIDASE"/>
    <property type="match status" value="1"/>
</dbReference>
<comment type="caution">
    <text evidence="5">The sequence shown here is derived from an EMBL/GenBank/DDBJ whole genome shotgun (WGS) entry which is preliminary data.</text>
</comment>
<protein>
    <recommendedName>
        <fullName evidence="2">N-acetylmuramoyl-L-alanine amidase</fullName>
        <ecNumber evidence="2">3.5.1.28</ecNumber>
    </recommendedName>
</protein>
<dbReference type="InterPro" id="IPR021731">
    <property type="entry name" value="AMIN_dom"/>
</dbReference>
<dbReference type="InterPro" id="IPR002508">
    <property type="entry name" value="MurNAc-LAA_cat"/>
</dbReference>
<dbReference type="Gene3D" id="3.40.630.40">
    <property type="entry name" value="Zn-dependent exopeptidases"/>
    <property type="match status" value="1"/>
</dbReference>
<comment type="catalytic activity">
    <reaction evidence="1">
        <text>Hydrolyzes the link between N-acetylmuramoyl residues and L-amino acid residues in certain cell-wall glycopeptides.</text>
        <dbReference type="EC" id="3.5.1.28"/>
    </reaction>
</comment>
<dbReference type="PANTHER" id="PTHR30404:SF0">
    <property type="entry name" value="N-ACETYLMURAMOYL-L-ALANINE AMIDASE AMIC"/>
    <property type="match status" value="1"/>
</dbReference>
<dbReference type="EMBL" id="BSEC01000001">
    <property type="protein sequence ID" value="GLI94606.1"/>
    <property type="molecule type" value="Genomic_DNA"/>
</dbReference>
<dbReference type="Gene3D" id="2.60.40.3500">
    <property type="match status" value="1"/>
</dbReference>
<dbReference type="CDD" id="cd02696">
    <property type="entry name" value="MurNAc-LAA"/>
    <property type="match status" value="1"/>
</dbReference>
<reference evidence="5" key="1">
    <citation type="journal article" date="2023" name="Int. J. Syst. Evol. Microbiol.">
        <title>Methylocystis iwaonis sp. nov., a type II methane-oxidizing bacterium from surface soil of a rice paddy field in Japan, and emended description of the genus Methylocystis (ex Whittenbury et al. 1970) Bowman et al. 1993.</title>
        <authorList>
            <person name="Kaise H."/>
            <person name="Sawadogo J.B."/>
            <person name="Alam M.S."/>
            <person name="Ueno C."/>
            <person name="Dianou D."/>
            <person name="Shinjo R."/>
            <person name="Asakawa S."/>
        </authorList>
    </citation>
    <scope>NUCLEOTIDE SEQUENCE</scope>
    <source>
        <strain evidence="5">LMG27198</strain>
    </source>
</reference>
<dbReference type="GO" id="GO:0030288">
    <property type="term" value="C:outer membrane-bounded periplasmic space"/>
    <property type="evidence" value="ECO:0007669"/>
    <property type="project" value="TreeGrafter"/>
</dbReference>
<dbReference type="Pfam" id="PF11741">
    <property type="entry name" value="AMIN"/>
    <property type="match status" value="1"/>
</dbReference>
<evidence type="ECO:0000256" key="3">
    <source>
        <dbReference type="ARBA" id="ARBA00022801"/>
    </source>
</evidence>
<evidence type="ECO:0000256" key="1">
    <source>
        <dbReference type="ARBA" id="ARBA00001561"/>
    </source>
</evidence>
<keyword evidence="6" id="KW-1185">Reference proteome</keyword>
<accession>A0A9W6GX93</accession>
<dbReference type="Pfam" id="PF01520">
    <property type="entry name" value="Amidase_3"/>
    <property type="match status" value="1"/>
</dbReference>
<dbReference type="SMART" id="SM00646">
    <property type="entry name" value="Ami_3"/>
    <property type="match status" value="1"/>
</dbReference>
<evidence type="ECO:0000313" key="5">
    <source>
        <dbReference type="EMBL" id="GLI94606.1"/>
    </source>
</evidence>